<dbReference type="AlphaFoldDB" id="A0AAD5T726"/>
<keyword evidence="1" id="KW-1133">Transmembrane helix</keyword>
<organism evidence="2 3">
    <name type="scientific">Physocladia obscura</name>
    <dbReference type="NCBI Taxonomy" id="109957"/>
    <lineage>
        <taxon>Eukaryota</taxon>
        <taxon>Fungi</taxon>
        <taxon>Fungi incertae sedis</taxon>
        <taxon>Chytridiomycota</taxon>
        <taxon>Chytridiomycota incertae sedis</taxon>
        <taxon>Chytridiomycetes</taxon>
        <taxon>Chytridiales</taxon>
        <taxon>Chytriomycetaceae</taxon>
        <taxon>Physocladia</taxon>
    </lineage>
</organism>
<keyword evidence="3" id="KW-1185">Reference proteome</keyword>
<evidence type="ECO:0000313" key="2">
    <source>
        <dbReference type="EMBL" id="KAJ3135400.1"/>
    </source>
</evidence>
<sequence>MLERVAMHAQICGKTRGNMFPWVEHVGALFLSIIASVAVFTAAETTTDTTVALITASGSNLASASTTTATTVATAEVATDPFAANAEFTLPLSIEWDTLRNHPAKKSYALNIKNPQCSQDIVDTLDEANLILDEQGFSDEVVLQVSGNDETATEFRSHLISTKADFQTAKRGFVPHTTGVIRGVMPPVWRGHRAPLP</sequence>
<reference evidence="2" key="1">
    <citation type="submission" date="2020-05" db="EMBL/GenBank/DDBJ databases">
        <title>Phylogenomic resolution of chytrid fungi.</title>
        <authorList>
            <person name="Stajich J.E."/>
            <person name="Amses K."/>
            <person name="Simmons R."/>
            <person name="Seto K."/>
            <person name="Myers J."/>
            <person name="Bonds A."/>
            <person name="Quandt C.A."/>
            <person name="Barry K."/>
            <person name="Liu P."/>
            <person name="Grigoriev I."/>
            <person name="Longcore J.E."/>
            <person name="James T.Y."/>
        </authorList>
    </citation>
    <scope>NUCLEOTIDE SEQUENCE</scope>
    <source>
        <strain evidence="2">JEL0513</strain>
    </source>
</reference>
<comment type="caution">
    <text evidence="2">The sequence shown here is derived from an EMBL/GenBank/DDBJ whole genome shotgun (WGS) entry which is preliminary data.</text>
</comment>
<proteinExistence type="predicted"/>
<feature type="transmembrane region" description="Helical" evidence="1">
    <location>
        <begin position="21"/>
        <end position="43"/>
    </location>
</feature>
<name>A0AAD5T726_9FUNG</name>
<protein>
    <submittedName>
        <fullName evidence="2">Uncharacterized protein</fullName>
    </submittedName>
</protein>
<evidence type="ECO:0000313" key="3">
    <source>
        <dbReference type="Proteomes" id="UP001211907"/>
    </source>
</evidence>
<dbReference type="EMBL" id="JADGJH010000164">
    <property type="protein sequence ID" value="KAJ3135400.1"/>
    <property type="molecule type" value="Genomic_DNA"/>
</dbReference>
<keyword evidence="1" id="KW-0812">Transmembrane</keyword>
<gene>
    <name evidence="2" type="ORF">HK100_002717</name>
</gene>
<evidence type="ECO:0000256" key="1">
    <source>
        <dbReference type="SAM" id="Phobius"/>
    </source>
</evidence>
<dbReference type="Proteomes" id="UP001211907">
    <property type="component" value="Unassembled WGS sequence"/>
</dbReference>
<accession>A0AAD5T726</accession>
<keyword evidence="1" id="KW-0472">Membrane</keyword>